<feature type="region of interest" description="Disordered" evidence="3">
    <location>
        <begin position="1"/>
        <end position="26"/>
    </location>
</feature>
<name>A0A1E5QB68_9PROT</name>
<evidence type="ECO:0000313" key="6">
    <source>
        <dbReference type="Proteomes" id="UP000095347"/>
    </source>
</evidence>
<sequence>MSCLPGAAVPNDRPGGSAGSPNTSDPNFSAHAAVQIASVWGELAEISIDLDDITAAVSGKTQHLGELKSEMDGLHASNGEISELATTANSIASTATDSTQETSKTIQDSTSSITGLIESVSGISARLNALTHALERVSGVAQNIEAIAKQTNLLALNATIEAARAGAAGKGFAVVAGEVKNLSKQTSDATTDIAETVSELRTQIEMLSKDSATSLEKADTASQDNTKVADAMDDLQTIFDLLKAHVGDIHEQSQANLDVCTHVSQSLGDFAVEVTEESQRLNVANGHVGKLLELSEDLIEQIVANNLAIEDTPFIKAVQTAAGEISRAFEAGVDTGEITLDELFDENYQPIAGTDPEQVMAKMVPFTDRVLPPIQEPLLDLDPRVTFCAPVDRNGYLPTHNKAYAQPQSDDPVWNMAHCRNRRIFDDPTGLGAGQNQTKAFLLKTYKRQMGGGVMVVMKDVSAPITVKGRHWGGLRMGYKA</sequence>
<accession>A0A1E5QB68</accession>
<dbReference type="PROSITE" id="PS50111">
    <property type="entry name" value="CHEMOTAXIS_TRANSDUC_2"/>
    <property type="match status" value="1"/>
</dbReference>
<dbReference type="STRING" id="28181.BEN30_04035"/>
<dbReference type="Gene3D" id="1.10.287.950">
    <property type="entry name" value="Methyl-accepting chemotaxis protein"/>
    <property type="match status" value="1"/>
</dbReference>
<proteinExistence type="predicted"/>
<dbReference type="SMART" id="SM00283">
    <property type="entry name" value="MA"/>
    <property type="match status" value="1"/>
</dbReference>
<reference evidence="6" key="1">
    <citation type="submission" date="2016-07" db="EMBL/GenBank/DDBJ databases">
        <authorList>
            <person name="Florea S."/>
            <person name="Webb J.S."/>
            <person name="Jaromczyk J."/>
            <person name="Schardl C.L."/>
        </authorList>
    </citation>
    <scope>NUCLEOTIDE SEQUENCE [LARGE SCALE GENOMIC DNA]</scope>
    <source>
        <strain evidence="6">MV-1</strain>
    </source>
</reference>
<keyword evidence="6" id="KW-1185">Reference proteome</keyword>
<dbReference type="Proteomes" id="UP000095347">
    <property type="component" value="Unassembled WGS sequence"/>
</dbReference>
<organism evidence="5 6">
    <name type="scientific">Magnetovibrio blakemorei</name>
    <dbReference type="NCBI Taxonomy" id="28181"/>
    <lineage>
        <taxon>Bacteria</taxon>
        <taxon>Pseudomonadati</taxon>
        <taxon>Pseudomonadota</taxon>
        <taxon>Alphaproteobacteria</taxon>
        <taxon>Rhodospirillales</taxon>
        <taxon>Magnetovibrionaceae</taxon>
        <taxon>Magnetovibrio</taxon>
    </lineage>
</organism>
<protein>
    <recommendedName>
        <fullName evidence="4">Methyl-accepting transducer domain-containing protein</fullName>
    </recommendedName>
</protein>
<comment type="caution">
    <text evidence="5">The sequence shown here is derived from an EMBL/GenBank/DDBJ whole genome shotgun (WGS) entry which is preliminary data.</text>
</comment>
<dbReference type="EMBL" id="MCGG01000008">
    <property type="protein sequence ID" value="OEJ69259.1"/>
    <property type="molecule type" value="Genomic_DNA"/>
</dbReference>
<dbReference type="GO" id="GO:0007165">
    <property type="term" value="P:signal transduction"/>
    <property type="evidence" value="ECO:0007669"/>
    <property type="project" value="UniProtKB-KW"/>
</dbReference>
<dbReference type="PANTHER" id="PTHR32089">
    <property type="entry name" value="METHYL-ACCEPTING CHEMOTAXIS PROTEIN MCPB"/>
    <property type="match status" value="1"/>
</dbReference>
<evidence type="ECO:0000313" key="5">
    <source>
        <dbReference type="EMBL" id="OEJ69259.1"/>
    </source>
</evidence>
<evidence type="ECO:0000256" key="2">
    <source>
        <dbReference type="PROSITE-ProRule" id="PRU00284"/>
    </source>
</evidence>
<evidence type="ECO:0000256" key="3">
    <source>
        <dbReference type="SAM" id="MobiDB-lite"/>
    </source>
</evidence>
<dbReference type="Pfam" id="PF00015">
    <property type="entry name" value="MCPsignal"/>
    <property type="match status" value="1"/>
</dbReference>
<evidence type="ECO:0000256" key="1">
    <source>
        <dbReference type="ARBA" id="ARBA00023224"/>
    </source>
</evidence>
<feature type="domain" description="Methyl-accepting transducer" evidence="4">
    <location>
        <begin position="35"/>
        <end position="271"/>
    </location>
</feature>
<dbReference type="GO" id="GO:0016020">
    <property type="term" value="C:membrane"/>
    <property type="evidence" value="ECO:0007669"/>
    <property type="project" value="InterPro"/>
</dbReference>
<evidence type="ECO:0000259" key="4">
    <source>
        <dbReference type="PROSITE" id="PS50111"/>
    </source>
</evidence>
<dbReference type="PANTHER" id="PTHR32089:SF112">
    <property type="entry name" value="LYSOZYME-LIKE PROTEIN-RELATED"/>
    <property type="match status" value="1"/>
</dbReference>
<dbReference type="AlphaFoldDB" id="A0A1E5QB68"/>
<dbReference type="SUPFAM" id="SSF58104">
    <property type="entry name" value="Methyl-accepting chemotaxis protein (MCP) signaling domain"/>
    <property type="match status" value="1"/>
</dbReference>
<gene>
    <name evidence="5" type="ORF">BEN30_04035</name>
</gene>
<keyword evidence="1 2" id="KW-0807">Transducer</keyword>
<dbReference type="InterPro" id="IPR004089">
    <property type="entry name" value="MCPsignal_dom"/>
</dbReference>